<evidence type="ECO:0000259" key="2">
    <source>
        <dbReference type="PROSITE" id="PS50887"/>
    </source>
</evidence>
<dbReference type="Pfam" id="PF00990">
    <property type="entry name" value="GGDEF"/>
    <property type="match status" value="1"/>
</dbReference>
<organism evidence="3 4">
    <name type="scientific">Roseofilum acuticapitatum BLCC-M154</name>
    <dbReference type="NCBI Taxonomy" id="3022444"/>
    <lineage>
        <taxon>Bacteria</taxon>
        <taxon>Bacillati</taxon>
        <taxon>Cyanobacteriota</taxon>
        <taxon>Cyanophyceae</taxon>
        <taxon>Desertifilales</taxon>
        <taxon>Desertifilaceae</taxon>
        <taxon>Roseofilum</taxon>
        <taxon>Roseofilum acuticapitatum</taxon>
    </lineage>
</organism>
<feature type="domain" description="GGDEF" evidence="2">
    <location>
        <begin position="357"/>
        <end position="494"/>
    </location>
</feature>
<dbReference type="NCBIfam" id="TIGR00254">
    <property type="entry name" value="GGDEF"/>
    <property type="match status" value="1"/>
</dbReference>
<dbReference type="RefSeq" id="WP_283753087.1">
    <property type="nucleotide sequence ID" value="NZ_JAQOSP010000053.1"/>
</dbReference>
<dbReference type="SUPFAM" id="SSF55781">
    <property type="entry name" value="GAF domain-like"/>
    <property type="match status" value="1"/>
</dbReference>
<dbReference type="InterPro" id="IPR029787">
    <property type="entry name" value="Nucleotide_cyclase"/>
</dbReference>
<dbReference type="InterPro" id="IPR000160">
    <property type="entry name" value="GGDEF_dom"/>
</dbReference>
<dbReference type="PROSITE" id="PS50887">
    <property type="entry name" value="GGDEF"/>
    <property type="match status" value="1"/>
</dbReference>
<evidence type="ECO:0000313" key="4">
    <source>
        <dbReference type="Proteomes" id="UP001235303"/>
    </source>
</evidence>
<dbReference type="Gene3D" id="3.30.450.40">
    <property type="match status" value="1"/>
</dbReference>
<gene>
    <name evidence="3" type="ORF">PMG71_07810</name>
</gene>
<evidence type="ECO:0000259" key="1">
    <source>
        <dbReference type="PROSITE" id="PS50046"/>
    </source>
</evidence>
<dbReference type="Proteomes" id="UP001235303">
    <property type="component" value="Unassembled WGS sequence"/>
</dbReference>
<dbReference type="InterPro" id="IPR043128">
    <property type="entry name" value="Rev_trsase/Diguanyl_cyclase"/>
</dbReference>
<dbReference type="GO" id="GO:0052621">
    <property type="term" value="F:diguanylate cyclase activity"/>
    <property type="evidence" value="ECO:0007669"/>
    <property type="project" value="UniProtKB-EC"/>
</dbReference>
<reference evidence="3 4" key="1">
    <citation type="submission" date="2023-01" db="EMBL/GenBank/DDBJ databases">
        <title>Novel diversity within Roseofilum (Cyanobacteria; Desertifilaceae) from marine benthic mats with descriptions of four novel species.</title>
        <authorList>
            <person name="Wang Y."/>
            <person name="Berthold D.E."/>
            <person name="Hu J."/>
            <person name="Lefler F.W."/>
            <person name="Laughinghouse H.D. IV."/>
        </authorList>
    </citation>
    <scope>NUCLEOTIDE SEQUENCE [LARGE SCALE GENOMIC DNA]</scope>
    <source>
        <strain evidence="3 4">BLCC-M154</strain>
    </source>
</reference>
<keyword evidence="4" id="KW-1185">Reference proteome</keyword>
<dbReference type="PANTHER" id="PTHR45138">
    <property type="entry name" value="REGULATORY COMPONENTS OF SENSORY TRANSDUCTION SYSTEM"/>
    <property type="match status" value="1"/>
</dbReference>
<feature type="domain" description="Phytochrome chromophore attachment site" evidence="1">
    <location>
        <begin position="138"/>
        <end position="302"/>
    </location>
</feature>
<accession>A0ABT7ARX5</accession>
<dbReference type="PANTHER" id="PTHR45138:SF9">
    <property type="entry name" value="DIGUANYLATE CYCLASE DGCM-RELATED"/>
    <property type="match status" value="1"/>
</dbReference>
<keyword evidence="3" id="KW-0808">Transferase</keyword>
<dbReference type="Pfam" id="PF01590">
    <property type="entry name" value="GAF"/>
    <property type="match status" value="1"/>
</dbReference>
<dbReference type="InterPro" id="IPR050469">
    <property type="entry name" value="Diguanylate_Cyclase"/>
</dbReference>
<dbReference type="InterPro" id="IPR016132">
    <property type="entry name" value="Phyto_chromo_attachment"/>
</dbReference>
<evidence type="ECO:0000313" key="3">
    <source>
        <dbReference type="EMBL" id="MDJ1169327.1"/>
    </source>
</evidence>
<dbReference type="SMART" id="SM00267">
    <property type="entry name" value="GGDEF"/>
    <property type="match status" value="1"/>
</dbReference>
<keyword evidence="3" id="KW-0548">Nucleotidyltransferase</keyword>
<dbReference type="Gene3D" id="3.30.70.270">
    <property type="match status" value="1"/>
</dbReference>
<dbReference type="SMART" id="SM00065">
    <property type="entry name" value="GAF"/>
    <property type="match status" value="1"/>
</dbReference>
<name>A0ABT7ARX5_9CYAN</name>
<dbReference type="CDD" id="cd01949">
    <property type="entry name" value="GGDEF"/>
    <property type="match status" value="1"/>
</dbReference>
<dbReference type="InterPro" id="IPR029016">
    <property type="entry name" value="GAF-like_dom_sf"/>
</dbReference>
<dbReference type="PROSITE" id="PS50046">
    <property type="entry name" value="PHYTOCHROME_2"/>
    <property type="match status" value="1"/>
</dbReference>
<dbReference type="EMBL" id="JAQOSP010000053">
    <property type="protein sequence ID" value="MDJ1169327.1"/>
    <property type="molecule type" value="Genomic_DNA"/>
</dbReference>
<protein>
    <submittedName>
        <fullName evidence="3">Diguanylate cyclase</fullName>
        <ecNumber evidence="3">2.7.7.65</ecNumber>
    </submittedName>
</protein>
<comment type="caution">
    <text evidence="3">The sequence shown here is derived from an EMBL/GenBank/DDBJ whole genome shotgun (WGS) entry which is preliminary data.</text>
</comment>
<dbReference type="SUPFAM" id="SSF55073">
    <property type="entry name" value="Nucleotide cyclase"/>
    <property type="match status" value="1"/>
</dbReference>
<sequence>MNCLFNQILSLKYKVTYAIVNSEFSIVDADDNFNCVFPEISLEVGGDLREKFLFLRSVNLEKLLANPSVEKEGYLGENYLKITLMAIPNQQEAKGEAEYLVMIEDQTQSDRREEQLNQQNQADRLLREMIEKIRQSVELEEILQLTVDRLQTFLGLDRAFIYYFNPDWSGTVVVEALNSTCNSILDQPIEQFYTKDQVSLYQEGQWSQINTLEMAELPETEREFLSKLEVRSQLVFPIQLGIPLTQPTQNTFKLGQSNLPIAPHHHHLYDSYLWGLLIVHQCHQCRTWEPWETELLKDISHHLSIAIQQSQLYEQLKEANQELKQLAASDSLTQLYNRRRFEQVLQQEWRRLGRERSPLGLILCDIDYFRLYNEAYGYLSGDFCLQLIADAVREALKRPADLVARYGAEEFAVLLPNTDLSGSAHVAHMIQNNIINLDLEHKTSPVAPHVTLSMGVAALIPRIETQPQFLLELARYVLDQAKRNGRNQIVAANSSVLLDF</sequence>
<dbReference type="EC" id="2.7.7.65" evidence="3"/>
<proteinExistence type="predicted"/>
<dbReference type="InterPro" id="IPR003018">
    <property type="entry name" value="GAF"/>
</dbReference>